<dbReference type="EMBL" id="CP002632">
    <property type="protein sequence ID" value="AEB15528.1"/>
    <property type="molecule type" value="Genomic_DNA"/>
</dbReference>
<gene>
    <name evidence="2" type="ordered locus">Tresu_2669</name>
</gene>
<dbReference type="AlphaFoldDB" id="F2NYM9"/>
<name>F2NYM9_TRES6</name>
<dbReference type="GeneID" id="302999759"/>
<evidence type="ECO:0000256" key="1">
    <source>
        <dbReference type="SAM" id="Phobius"/>
    </source>
</evidence>
<sequence length="182" mass="20948">MEEEKKIILNLLLDKLFDEYKAENARKDTLESKALGFYTIIGIILADVIALQIAFKKIKIEILNNINIFILILLGIIYTIFIINNFILYKPKKRQNFSLSGENWNIYLKIGEESTSNTNPNNKLDEFIKSFKDNITGIINDNKQKNDILVKKIKAQSLLCFLSGILLLINIIIFIIAFLYGD</sequence>
<proteinExistence type="predicted"/>
<feature type="transmembrane region" description="Helical" evidence="1">
    <location>
        <begin position="158"/>
        <end position="180"/>
    </location>
</feature>
<dbReference type="HOGENOM" id="CLU_1481355_0_0_12"/>
<dbReference type="Proteomes" id="UP000006852">
    <property type="component" value="Plasmid pTRESU01"/>
</dbReference>
<keyword evidence="1" id="KW-0472">Membrane</keyword>
<accession>F2NYM9</accession>
<protein>
    <submittedName>
        <fullName evidence="2">Uncharacterized protein</fullName>
    </submittedName>
</protein>
<keyword evidence="2" id="KW-0614">Plasmid</keyword>
<organism evidence="2 3">
    <name type="scientific">Treponema succinifaciens (strain ATCC 33096 / DSM 2489 / 6091)</name>
    <dbReference type="NCBI Taxonomy" id="869209"/>
    <lineage>
        <taxon>Bacteria</taxon>
        <taxon>Pseudomonadati</taxon>
        <taxon>Spirochaetota</taxon>
        <taxon>Spirochaetia</taxon>
        <taxon>Spirochaetales</taxon>
        <taxon>Treponemataceae</taxon>
        <taxon>Treponema</taxon>
    </lineage>
</organism>
<dbReference type="KEGG" id="tsu:Tresu_2669"/>
<reference evidence="3" key="1">
    <citation type="submission" date="2011-04" db="EMBL/GenBank/DDBJ databases">
        <title>The complete genome of plasmid of Treponema succinifaciens DSM 2489.</title>
        <authorList>
            <person name="Lucas S."/>
            <person name="Copeland A."/>
            <person name="Lapidus A."/>
            <person name="Bruce D."/>
            <person name="Goodwin L."/>
            <person name="Pitluck S."/>
            <person name="Peters L."/>
            <person name="Kyrpides N."/>
            <person name="Mavromatis K."/>
            <person name="Ivanova N."/>
            <person name="Ovchinnikova G."/>
            <person name="Teshima H."/>
            <person name="Detter J.C."/>
            <person name="Tapia R."/>
            <person name="Han C."/>
            <person name="Land M."/>
            <person name="Hauser L."/>
            <person name="Markowitz V."/>
            <person name="Cheng J.-F."/>
            <person name="Hugenholtz P."/>
            <person name="Woyke T."/>
            <person name="Wu D."/>
            <person name="Gronow S."/>
            <person name="Wellnitz S."/>
            <person name="Brambilla E."/>
            <person name="Klenk H.-P."/>
            <person name="Eisen J.A."/>
        </authorList>
    </citation>
    <scope>NUCLEOTIDE SEQUENCE [LARGE SCALE GENOMIC DNA]</scope>
    <source>
        <strain evidence="3">ATCC 33096 / DSM 2489 / 6091</strain>
        <plasmid evidence="3">Plasmid pTRESU01</plasmid>
    </source>
</reference>
<keyword evidence="3" id="KW-1185">Reference proteome</keyword>
<evidence type="ECO:0000313" key="2">
    <source>
        <dbReference type="EMBL" id="AEB15528.1"/>
    </source>
</evidence>
<feature type="transmembrane region" description="Helical" evidence="1">
    <location>
        <begin position="35"/>
        <end position="54"/>
    </location>
</feature>
<evidence type="ECO:0000313" key="3">
    <source>
        <dbReference type="Proteomes" id="UP000006852"/>
    </source>
</evidence>
<keyword evidence="1" id="KW-1133">Transmembrane helix</keyword>
<geneLocation type="plasmid" evidence="2 3">
    <name>pTRESU01</name>
</geneLocation>
<feature type="transmembrane region" description="Helical" evidence="1">
    <location>
        <begin position="66"/>
        <end position="89"/>
    </location>
</feature>
<keyword evidence="1" id="KW-0812">Transmembrane</keyword>
<dbReference type="RefSeq" id="WP_013702775.1">
    <property type="nucleotide sequence ID" value="NC_015386.1"/>
</dbReference>